<sequence>MSSGANQQRLAPLSRLLLLVLSVVPNAAVGAELSAELLNEADPLRCRDAFDPGLKKQCMREWEQKYYFDAESRECRLFWYDGCPGLTGSRNFFDSLLECQWLCEPGQSQRSEICLQPFDEHLRDECDALGNWRRHFYFDRIQRRCVPFWFDGCDSPYGNHFEDKTSCRLSCELASGETVVVKYQTAGTKHTKIMPAWRLISTTLTTTIRTTNGTISGKTPRHWPHRQQQTPKVQTATNTAIEAVQQPQTRKQPNSSSEPPPPRTSALSPPAMSSPRTSASLIISSSAASSSSSASVPLPSSSPSPPVPKRANDYDEQRGICAQNNPCQNGGTCVYDVLVHQPICKCASPFTNDFCTERIDFDPCSPNPCKNGATCSAIAGPQRTDFDCFCARGFAGRLCEFRPCDDNPCKNGGTCRTSRSQSLFFCACKPDWGGKTCMIDVSSSAEISDVRKPLLLESANLSQQLSSGRAEWIEELKRVTPRMPNSESVEEQPNSGEDGSGKSANAYRGADSQASSRRFKGQQRPAPSSSVVGFPREQIVGQELPTRTLKGTTAEAAANDEERRKNSATNARERNNAVFWNALAICFSLINKILMPRLINANAILPL</sequence>
<feature type="disulfide bond" evidence="2">
    <location>
        <begin position="327"/>
        <end position="344"/>
    </location>
</feature>
<dbReference type="SMART" id="SM00131">
    <property type="entry name" value="KU"/>
    <property type="match status" value="2"/>
</dbReference>
<dbReference type="Gene3D" id="2.10.25.10">
    <property type="entry name" value="Laminin"/>
    <property type="match status" value="3"/>
</dbReference>
<feature type="domain" description="EGF-like" evidence="5">
    <location>
        <begin position="360"/>
        <end position="400"/>
    </location>
</feature>
<feature type="compositionally biased region" description="Polar residues" evidence="3">
    <location>
        <begin position="483"/>
        <end position="497"/>
    </location>
</feature>
<evidence type="ECO:0000313" key="8">
    <source>
        <dbReference type="WBParaSite" id="Gr19_v10_g5430.t1"/>
    </source>
</evidence>
<feature type="disulfide bond" evidence="2">
    <location>
        <begin position="409"/>
        <end position="426"/>
    </location>
</feature>
<dbReference type="PROSITE" id="PS50279">
    <property type="entry name" value="BPTI_KUNITZ_2"/>
    <property type="match status" value="2"/>
</dbReference>
<feature type="domain" description="EGF-like" evidence="5">
    <location>
        <begin position="401"/>
        <end position="438"/>
    </location>
</feature>
<dbReference type="PANTHER" id="PTHR24044:SF417">
    <property type="entry name" value="WEARY, ISOFORM B"/>
    <property type="match status" value="1"/>
</dbReference>
<keyword evidence="1 2" id="KW-1015">Disulfide bond</keyword>
<keyword evidence="4" id="KW-0732">Signal</keyword>
<evidence type="ECO:0000313" key="7">
    <source>
        <dbReference type="Proteomes" id="UP000887572"/>
    </source>
</evidence>
<evidence type="ECO:0000256" key="3">
    <source>
        <dbReference type="SAM" id="MobiDB-lite"/>
    </source>
</evidence>
<feature type="domain" description="EGF-like" evidence="5">
    <location>
        <begin position="317"/>
        <end position="356"/>
    </location>
</feature>
<dbReference type="Gene3D" id="4.10.410.10">
    <property type="entry name" value="Pancreatic trypsin inhibitor Kunitz domain"/>
    <property type="match status" value="2"/>
</dbReference>
<feature type="disulfide bond" evidence="2">
    <location>
        <begin position="428"/>
        <end position="437"/>
    </location>
</feature>
<reference evidence="8" key="1">
    <citation type="submission" date="2022-11" db="UniProtKB">
        <authorList>
            <consortium name="WormBaseParasite"/>
        </authorList>
    </citation>
    <scope>IDENTIFICATION</scope>
</reference>
<evidence type="ECO:0000259" key="6">
    <source>
        <dbReference type="PROSITE" id="PS50279"/>
    </source>
</evidence>
<keyword evidence="2" id="KW-0245">EGF-like domain</keyword>
<dbReference type="InterPro" id="IPR050906">
    <property type="entry name" value="Notch_signaling"/>
</dbReference>
<evidence type="ECO:0000259" key="5">
    <source>
        <dbReference type="PROSITE" id="PS50026"/>
    </source>
</evidence>
<dbReference type="Proteomes" id="UP000887572">
    <property type="component" value="Unplaced"/>
</dbReference>
<feature type="region of interest" description="Disordered" evidence="3">
    <location>
        <begin position="481"/>
        <end position="569"/>
    </location>
</feature>
<dbReference type="CDD" id="cd00054">
    <property type="entry name" value="EGF_CA"/>
    <property type="match status" value="2"/>
</dbReference>
<evidence type="ECO:0000256" key="4">
    <source>
        <dbReference type="SAM" id="SignalP"/>
    </source>
</evidence>
<dbReference type="InterPro" id="IPR001881">
    <property type="entry name" value="EGF-like_Ca-bd_dom"/>
</dbReference>
<dbReference type="SMART" id="SM00179">
    <property type="entry name" value="EGF_CA"/>
    <property type="match status" value="2"/>
</dbReference>
<organism evidence="7 8">
    <name type="scientific">Globodera rostochiensis</name>
    <name type="common">Golden nematode worm</name>
    <name type="synonym">Heterodera rostochiensis</name>
    <dbReference type="NCBI Taxonomy" id="31243"/>
    <lineage>
        <taxon>Eukaryota</taxon>
        <taxon>Metazoa</taxon>
        <taxon>Ecdysozoa</taxon>
        <taxon>Nematoda</taxon>
        <taxon>Chromadorea</taxon>
        <taxon>Rhabditida</taxon>
        <taxon>Tylenchina</taxon>
        <taxon>Tylenchomorpha</taxon>
        <taxon>Tylenchoidea</taxon>
        <taxon>Heteroderidae</taxon>
        <taxon>Heteroderinae</taxon>
        <taxon>Globodera</taxon>
    </lineage>
</organism>
<dbReference type="PROSITE" id="PS50026">
    <property type="entry name" value="EGF_3"/>
    <property type="match status" value="3"/>
</dbReference>
<feature type="domain" description="BPTI/Kunitz inhibitor" evidence="6">
    <location>
        <begin position="114"/>
        <end position="171"/>
    </location>
</feature>
<comment type="caution">
    <text evidence="2">Lacks conserved residue(s) required for the propagation of feature annotation.</text>
</comment>
<feature type="compositionally biased region" description="Basic and acidic residues" evidence="3">
    <location>
        <begin position="560"/>
        <end position="569"/>
    </location>
</feature>
<dbReference type="PANTHER" id="PTHR24044">
    <property type="entry name" value="NOTCH LIGAND FAMILY MEMBER"/>
    <property type="match status" value="1"/>
</dbReference>
<proteinExistence type="predicted"/>
<feature type="compositionally biased region" description="Polar residues" evidence="3">
    <location>
        <begin position="226"/>
        <end position="257"/>
    </location>
</feature>
<dbReference type="GO" id="GO:0005509">
    <property type="term" value="F:calcium ion binding"/>
    <property type="evidence" value="ECO:0007669"/>
    <property type="project" value="InterPro"/>
</dbReference>
<dbReference type="AlphaFoldDB" id="A0A914I0B9"/>
<dbReference type="PROSITE" id="PS00022">
    <property type="entry name" value="EGF_1"/>
    <property type="match status" value="2"/>
</dbReference>
<feature type="disulfide bond" evidence="2">
    <location>
        <begin position="346"/>
        <end position="355"/>
    </location>
</feature>
<dbReference type="Pfam" id="PF00014">
    <property type="entry name" value="Kunitz_BPTI"/>
    <property type="match status" value="2"/>
</dbReference>
<dbReference type="GO" id="GO:0004867">
    <property type="term" value="F:serine-type endopeptidase inhibitor activity"/>
    <property type="evidence" value="ECO:0007669"/>
    <property type="project" value="InterPro"/>
</dbReference>
<dbReference type="SUPFAM" id="SSF57362">
    <property type="entry name" value="BPTI-like"/>
    <property type="match status" value="2"/>
</dbReference>
<dbReference type="InterPro" id="IPR000742">
    <property type="entry name" value="EGF"/>
</dbReference>
<feature type="domain" description="BPTI/Kunitz inhibitor" evidence="6">
    <location>
        <begin position="46"/>
        <end position="103"/>
    </location>
</feature>
<protein>
    <submittedName>
        <fullName evidence="8">Uncharacterized protein</fullName>
    </submittedName>
</protein>
<name>A0A914I0B9_GLORO</name>
<evidence type="ECO:0000256" key="1">
    <source>
        <dbReference type="ARBA" id="ARBA00023157"/>
    </source>
</evidence>
<accession>A0A914I0B9</accession>
<dbReference type="InterPro" id="IPR002223">
    <property type="entry name" value="Kunitz_BPTI"/>
</dbReference>
<feature type="disulfide bond" evidence="2">
    <location>
        <begin position="390"/>
        <end position="399"/>
    </location>
</feature>
<dbReference type="PROSITE" id="PS01186">
    <property type="entry name" value="EGF_2"/>
    <property type="match status" value="2"/>
</dbReference>
<dbReference type="Pfam" id="PF00008">
    <property type="entry name" value="EGF"/>
    <property type="match status" value="3"/>
</dbReference>
<feature type="chain" id="PRO_5036766535" evidence="4">
    <location>
        <begin position="31"/>
        <end position="607"/>
    </location>
</feature>
<feature type="signal peptide" evidence="4">
    <location>
        <begin position="1"/>
        <end position="30"/>
    </location>
</feature>
<dbReference type="SMART" id="SM00181">
    <property type="entry name" value="EGF"/>
    <property type="match status" value="3"/>
</dbReference>
<evidence type="ECO:0000256" key="2">
    <source>
        <dbReference type="PROSITE-ProRule" id="PRU00076"/>
    </source>
</evidence>
<dbReference type="WBParaSite" id="Gr19_v10_g5430.t1">
    <property type="protein sequence ID" value="Gr19_v10_g5430.t1"/>
    <property type="gene ID" value="Gr19_v10_g5430"/>
</dbReference>
<dbReference type="InterPro" id="IPR036880">
    <property type="entry name" value="Kunitz_BPTI_sf"/>
</dbReference>
<feature type="compositionally biased region" description="Low complexity" evidence="3">
    <location>
        <begin position="264"/>
        <end position="299"/>
    </location>
</feature>
<feature type="region of interest" description="Disordered" evidence="3">
    <location>
        <begin position="210"/>
        <end position="313"/>
    </location>
</feature>
<dbReference type="GO" id="GO:0005112">
    <property type="term" value="F:Notch binding"/>
    <property type="evidence" value="ECO:0007669"/>
    <property type="project" value="TreeGrafter"/>
</dbReference>
<keyword evidence="7" id="KW-1185">Reference proteome</keyword>
<dbReference type="SUPFAM" id="SSF57196">
    <property type="entry name" value="EGF/Laminin"/>
    <property type="match status" value="3"/>
</dbReference>